<sequence>MTTSPRYTAAEAAYVNSRSGETTPVHWGVLDNETGLFAPFGSPSRDLAEYAAERIAANPNAGWTFVEPVDLVTEEPAAPRFEWTGADYLESGGYRSTGYGAVDHKLGRFFPFSDDPSDPDGSAFTADVAANPHKYAFATDYTITK</sequence>
<accession>A0AA48Y4X9</accession>
<gene>
    <name evidence="1" type="primary">53</name>
    <name evidence="1" type="ORF">SEA_LIZALICA_53</name>
</gene>
<dbReference type="Proteomes" id="UP001201500">
    <property type="component" value="Segment"/>
</dbReference>
<dbReference type="KEGG" id="vg:77954001"/>
<keyword evidence="2" id="KW-1185">Reference proteome</keyword>
<dbReference type="GeneID" id="77954001"/>
<evidence type="ECO:0000313" key="1">
    <source>
        <dbReference type="EMBL" id="UIW13537.1"/>
    </source>
</evidence>
<reference evidence="1 2" key="1">
    <citation type="submission" date="2021-11" db="EMBL/GenBank/DDBJ databases">
        <authorList>
            <person name="Ristovski M."/>
            <person name="Furlong K.P."/>
            <person name="Abdelaal M.M."/>
            <person name="Barwitzki K."/>
            <person name="Chandra A."/>
            <person name="Elkbouli M.A."/>
            <person name="Galimova E."/>
            <person name="Ghanmi N."/>
            <person name="Hurtubise C."/>
            <person name="Islam M.S."/>
            <person name="Madani M.T."/>
            <person name="Muller N."/>
            <person name="Park H.A."/>
            <person name="Petrova A."/>
            <person name="Salaheddin T."/>
            <person name="Salikini A."/>
            <person name="Sarakbi R.J."/>
            <person name="Suliman I."/>
            <person name="Turenne M."/>
            <person name="Uppal M."/>
            <person name="Wu A.J."/>
            <person name="Yan M.L."/>
            <person name="Znamenski E."/>
            <person name="Hastings E.M."/>
            <person name="Saal A.P."/>
            <person name="Sandouka T."/>
            <person name="Tran A."/>
            <person name="Tremblay V."/>
            <person name="Williams E."/>
            <person name="Giles L.L."/>
            <person name="McCarthy L."/>
            <person name="Wheaton K.A."/>
            <person name="Chan K."/>
            <person name="Rudner A.D."/>
            <person name="Beyer A.R."/>
            <person name="Chong R.A."/>
            <person name="Edgington N.P."/>
            <person name="Freise A.C."/>
            <person name="Garcia Costas A.M."/>
            <person name="Gibb B.P."/>
            <person name="Klyczek K.K."/>
            <person name="Swerdlow S.J."/>
            <person name="Garlena R.A."/>
            <person name="Russell D.A."/>
            <person name="Jacobs-Sera D."/>
            <person name="Hatfull G.F."/>
        </authorList>
    </citation>
    <scope>NUCLEOTIDE SEQUENCE [LARGE SCALE GENOMIC DNA]</scope>
</reference>
<name>A0AA48Y4X9_9CAUD</name>
<organism evidence="1 2">
    <name type="scientific">Arthrobacter phage Lizalica</name>
    <dbReference type="NCBI Taxonomy" id="2832319"/>
    <lineage>
        <taxon>Viruses</taxon>
        <taxon>Duplodnaviria</taxon>
        <taxon>Heunggongvirae</taxon>
        <taxon>Uroviricota</taxon>
        <taxon>Caudoviricetes</taxon>
        <taxon>Casidaviridae</taxon>
        <taxon>Yangvirus</taxon>
        <taxon>Yangvirus lizalica</taxon>
    </lineage>
</organism>
<proteinExistence type="predicted"/>
<evidence type="ECO:0000313" key="2">
    <source>
        <dbReference type="Proteomes" id="UP001201500"/>
    </source>
</evidence>
<protein>
    <submittedName>
        <fullName evidence="1">Uncharacterized protein</fullName>
    </submittedName>
</protein>
<dbReference type="EMBL" id="OL549192">
    <property type="protein sequence ID" value="UIW13537.1"/>
    <property type="molecule type" value="Genomic_DNA"/>
</dbReference>
<dbReference type="RefSeq" id="YP_010677618.1">
    <property type="nucleotide sequence ID" value="NC_071023.1"/>
</dbReference>